<dbReference type="Proteomes" id="UP000189055">
    <property type="component" value="Chromosome"/>
</dbReference>
<dbReference type="InterPro" id="IPR012332">
    <property type="entry name" value="Autotransporter_pectin_lyase_C"/>
</dbReference>
<evidence type="ECO:0000259" key="1">
    <source>
        <dbReference type="Pfam" id="PF13403"/>
    </source>
</evidence>
<dbReference type="InterPro" id="IPR011050">
    <property type="entry name" value="Pectin_lyase_fold/virulence"/>
</dbReference>
<dbReference type="SUPFAM" id="SSF51126">
    <property type="entry name" value="Pectin lyase-like"/>
    <property type="match status" value="1"/>
</dbReference>
<name>A0A1U9LH16_9PROT</name>
<dbReference type="AlphaFoldDB" id="A0A1U9LH16"/>
<dbReference type="STRING" id="1076596.A0U91_12740"/>
<reference evidence="2 3" key="1">
    <citation type="submission" date="2016-03" db="EMBL/GenBank/DDBJ databases">
        <title>Acetic acid bacteria sequencing.</title>
        <authorList>
            <person name="Brandt J."/>
            <person name="Jakob F."/>
            <person name="Vogel R.F."/>
        </authorList>
    </citation>
    <scope>NUCLEOTIDE SEQUENCE [LARGE SCALE GENOMIC DNA]</scope>
    <source>
        <strain evidence="2 3">TMW2.1084</strain>
    </source>
</reference>
<dbReference type="Pfam" id="PF13403">
    <property type="entry name" value="Hint_2"/>
    <property type="match status" value="1"/>
</dbReference>
<dbReference type="InterPro" id="IPR028992">
    <property type="entry name" value="Hedgehog/Intein_dom"/>
</dbReference>
<dbReference type="InterPro" id="IPR036844">
    <property type="entry name" value="Hint_dom_sf"/>
</dbReference>
<evidence type="ECO:0000313" key="2">
    <source>
        <dbReference type="EMBL" id="AQT05570.1"/>
    </source>
</evidence>
<dbReference type="RefSeq" id="WP_077931337.1">
    <property type="nucleotide sequence ID" value="NZ_CP014687.1"/>
</dbReference>
<sequence>MSLTYSPPAGATVLSGGNWIAVKDTDGKTYYESATGVDSAAQAIAGATKYTGPVIISAGTLTVASGAVASGTYVSGGTNNVYVVSGGTLESSVNVNGWTYVRSGGVSSDNTLVSDAGYVAAGGSSVSDTFVAGTAAEGGGDVYTVFKGGYIGGSAVVGSGTTLNVNSGATVQPITVENGGTLHLDSPTSTVGNGVPATGPGDTTISPAYPVAPSGATVLKGGNWIAVKDPDGKTYYESATGIDGTAQAIAGTTKYTGPVIISAGTLTVASGATASGAFVSGGSNNIYVVSGGTLESSVNVNGWTYIRSGGVSSDNTLVSDAGNVAAGGSSVSDTFLAGTAADGGNDTYIIYSGGSVDGHTTVGSGTNFYVVSGATVSTPVAYYTAYPQSSYLSATVLSGGNWIAVAGEDGKTYYQSASGVDATAKPISGATHYSGPVIISAGTLTVASGAVASGVYISGGTNNVYITSGGTLESSVNVNGWTYVRSGGVSSDNTLVSDAGNIASGGSSVSDTFLYGSNGDGAGDVYTVNKGGSVTSSYVGSGTTLQVLSGGSSSFPTVAAGGNYYVTQASSVVCFLPGSMIRTENGDVSVEEIQIGDQVVVFNWENNTQTVQPVVWVGKAHTTVSPDMPDDEAGWPVRVLKNAIADGVPYKDMLITAEHCLFLHNKFVPVRMLVNGESIFYDKTIRSYDYYHVETDRHAVISADGVLTESYLDTGNRASFRQEGKLVALRGPSGTWLDAAAAPLCVERSFVEPLYRALESRKERVAGRSEAVSEARTTDHPDLHLMTDTGSVLYPVRQNGQNYNFILPPDTRFVRILSRASRPADVIGPFVDDRRYMGVAVADVHLLCDGQSYEITTHLQGKKLKGWYEAEGEACAWTNGNAVLPLGDHPARGKISMLSLTLRAAGPYLLSDQTSDYEQARSA</sequence>
<dbReference type="EMBL" id="CP014687">
    <property type="protein sequence ID" value="AQT05570.1"/>
    <property type="molecule type" value="Genomic_DNA"/>
</dbReference>
<dbReference type="SUPFAM" id="SSF51294">
    <property type="entry name" value="Hedgehog/intein (Hint) domain"/>
    <property type="match status" value="1"/>
</dbReference>
<feature type="domain" description="Hedgehog/Intein (Hint)" evidence="1">
    <location>
        <begin position="573"/>
        <end position="714"/>
    </location>
</feature>
<dbReference type="Gene3D" id="2.160.20.20">
    <property type="match status" value="1"/>
</dbReference>
<dbReference type="Gene3D" id="2.170.16.10">
    <property type="entry name" value="Hedgehog/Intein (Hint) domain"/>
    <property type="match status" value="1"/>
</dbReference>
<gene>
    <name evidence="2" type="ORF">A0U91_12740</name>
</gene>
<evidence type="ECO:0000313" key="3">
    <source>
        <dbReference type="Proteomes" id="UP000189055"/>
    </source>
</evidence>
<accession>A0A1U9LH16</accession>
<dbReference type="KEGG" id="aper:A0U91_12740"/>
<protein>
    <recommendedName>
        <fullName evidence="1">Hedgehog/Intein (Hint) domain-containing protein</fullName>
    </recommendedName>
</protein>
<proteinExistence type="predicted"/>
<organism evidence="2 3">
    <name type="scientific">Acetobacter persici</name>
    <dbReference type="NCBI Taxonomy" id="1076596"/>
    <lineage>
        <taxon>Bacteria</taxon>
        <taxon>Pseudomonadati</taxon>
        <taxon>Pseudomonadota</taxon>
        <taxon>Alphaproteobacteria</taxon>
        <taxon>Acetobacterales</taxon>
        <taxon>Acetobacteraceae</taxon>
        <taxon>Acetobacter</taxon>
    </lineage>
</organism>